<gene>
    <name evidence="2" type="ORF">CIB95_05370</name>
</gene>
<organism evidence="2 3">
    <name type="scientific">Lottiidibacillus patelloidae</name>
    <dbReference type="NCBI Taxonomy" id="2670334"/>
    <lineage>
        <taxon>Bacteria</taxon>
        <taxon>Bacillati</taxon>
        <taxon>Bacillota</taxon>
        <taxon>Bacilli</taxon>
        <taxon>Bacillales</taxon>
        <taxon>Bacillaceae</taxon>
        <taxon>Lottiidibacillus</taxon>
    </lineage>
</organism>
<evidence type="ECO:0000313" key="3">
    <source>
        <dbReference type="Proteomes" id="UP000217083"/>
    </source>
</evidence>
<dbReference type="Proteomes" id="UP000217083">
    <property type="component" value="Unassembled WGS sequence"/>
</dbReference>
<keyword evidence="1" id="KW-0472">Membrane</keyword>
<comment type="caution">
    <text evidence="2">The sequence shown here is derived from an EMBL/GenBank/DDBJ whole genome shotgun (WGS) entry which is preliminary data.</text>
</comment>
<keyword evidence="1" id="KW-0812">Transmembrane</keyword>
<dbReference type="InterPro" id="IPR025418">
    <property type="entry name" value="YrhC-like"/>
</dbReference>
<feature type="transmembrane region" description="Helical" evidence="1">
    <location>
        <begin position="12"/>
        <end position="31"/>
    </location>
</feature>
<keyword evidence="1" id="KW-1133">Transmembrane helix</keyword>
<reference evidence="3" key="1">
    <citation type="submission" date="2017-08" db="EMBL/GenBank/DDBJ databases">
        <authorList>
            <person name="Huang Z."/>
        </authorList>
    </citation>
    <scope>NUCLEOTIDE SEQUENCE [LARGE SCALE GENOMIC DNA]</scope>
    <source>
        <strain evidence="3">SA5d-4</strain>
    </source>
</reference>
<proteinExistence type="predicted"/>
<evidence type="ECO:0000313" key="2">
    <source>
        <dbReference type="EMBL" id="OZM58004.1"/>
    </source>
</evidence>
<name>A0A263BWB3_9BACI</name>
<keyword evidence="3" id="KW-1185">Reference proteome</keyword>
<dbReference type="EMBL" id="NPIA01000002">
    <property type="protein sequence ID" value="OZM58004.1"/>
    <property type="molecule type" value="Genomic_DNA"/>
</dbReference>
<evidence type="ECO:0000256" key="1">
    <source>
        <dbReference type="SAM" id="Phobius"/>
    </source>
</evidence>
<accession>A0A263BWB3</accession>
<evidence type="ECO:0008006" key="4">
    <source>
        <dbReference type="Google" id="ProtNLM"/>
    </source>
</evidence>
<reference evidence="2 3" key="2">
    <citation type="submission" date="2017-09" db="EMBL/GenBank/DDBJ databases">
        <title>Bacillus patelloidae sp. nov., isolated from the intestinal tract of a marine limpet.</title>
        <authorList>
            <person name="Liu R."/>
            <person name="Dong C."/>
            <person name="Shao Z."/>
        </authorList>
    </citation>
    <scope>NUCLEOTIDE SEQUENCE [LARGE SCALE GENOMIC DNA]</scope>
    <source>
        <strain evidence="2 3">SA5d-4</strain>
    </source>
</reference>
<feature type="transmembrane region" description="Helical" evidence="1">
    <location>
        <begin position="43"/>
        <end position="59"/>
    </location>
</feature>
<dbReference type="Pfam" id="PF14143">
    <property type="entry name" value="YrhC"/>
    <property type="match status" value="1"/>
</dbReference>
<dbReference type="AlphaFoldDB" id="A0A263BWB3"/>
<sequence>MKEYYAKMNDFSRFGIVLLALSGFLFLGLLIPYEGKEASHAPYLIAANFTFIFTSAFFFQKAMKIKKQIDELNS</sequence>
<protein>
    <recommendedName>
        <fullName evidence="4">YrhC-like protein</fullName>
    </recommendedName>
</protein>